<keyword evidence="2" id="KW-0813">Transport</keyword>
<keyword evidence="4" id="KW-0762">Sugar transport</keyword>
<dbReference type="NCBIfam" id="TIGR00830">
    <property type="entry name" value="PTBA"/>
    <property type="match status" value="1"/>
</dbReference>
<dbReference type="GeneID" id="78229761"/>
<dbReference type="InterPro" id="IPR018113">
    <property type="entry name" value="PTrfase_EIIB_Cys"/>
</dbReference>
<dbReference type="HOGENOM" id="CLU_012312_2_1_9"/>
<evidence type="ECO:0000256" key="3">
    <source>
        <dbReference type="ARBA" id="ARBA00022475"/>
    </source>
</evidence>
<dbReference type="PROSITE" id="PS00371">
    <property type="entry name" value="PTS_EIIA_TYPE_1_HIS"/>
    <property type="match status" value="1"/>
</dbReference>
<evidence type="ECO:0000256" key="2">
    <source>
        <dbReference type="ARBA" id="ARBA00022448"/>
    </source>
</evidence>
<dbReference type="Pfam" id="PF00358">
    <property type="entry name" value="PTS_EIIA_1"/>
    <property type="match status" value="1"/>
</dbReference>
<dbReference type="GO" id="GO:0005886">
    <property type="term" value="C:plasma membrane"/>
    <property type="evidence" value="ECO:0007669"/>
    <property type="project" value="UniProtKB-SubCell"/>
</dbReference>
<keyword evidence="7 12" id="KW-0812">Transmembrane</keyword>
<comment type="caution">
    <text evidence="16">The sequence shown here is derived from an EMBL/GenBank/DDBJ whole genome shotgun (WGS) entry which is preliminary data.</text>
</comment>
<dbReference type="AlphaFoldDB" id="E7GAM0"/>
<dbReference type="InterPro" id="IPR001996">
    <property type="entry name" value="PTS_IIB_1"/>
</dbReference>
<keyword evidence="6" id="KW-0598">Phosphotransferase system</keyword>
<sequence length="604" mass="65992">MNYKNLCEKIIYLVGGKDNIQNVVHCVTRLRFTLTDQSLADIDKILELKEVIDVIANEAVFQIVIGPQVMDVYKDFMKLLGDGVSQDVTVKKNIWRSVLDLMSESMSPILQPLMAAGMLAGVLSILSLTGIISAESSTYMIIDSLRNAIFYFLPVFMAMSCAKKLNANPYLAVALAVTLLSTGINGVEGLNLFGIPLPTITYSNSFFPIILAVWLMGNVDKVLSRIIPNAITYFFKPVLTLLICLPVTLLLFGPMGTWLGDGINLICQFLMSTVGNWIVVALYAALQPFLIMFGAANFVMPVLMNFLTTQGYDPIFLVGSLISDAAVGGALLGYFLRSKNSQQKQLFGTTAFSAFMNITEPGIYGVFVKFRRPFFAVMIGGGLGGMFAGLMGVKGYSFAGLVSLTAWIGDGDYRNFYCAIIAVVIAIIGAGIASYFLGIPDTDEENSVQNKKRNLEIHAPVEGKVISLTDVEDKAFASEALGKGIAFMPEEDMIYAPVSGEVVTLFPTQHAIGLKTDYGIEVLIHIGIDTVELNGKYFKSFIKQGDHVHIGQEMIHFDREAISKEGFDNTVIMVITNSHDYLDIVPTNENQLSLNQSCLTVVLS</sequence>
<evidence type="ECO:0000256" key="7">
    <source>
        <dbReference type="ARBA" id="ARBA00022692"/>
    </source>
</evidence>
<feature type="domain" description="PTS EIIC type-1" evidence="15">
    <location>
        <begin position="113"/>
        <end position="451"/>
    </location>
</feature>
<evidence type="ECO:0000313" key="17">
    <source>
        <dbReference type="Proteomes" id="UP000003157"/>
    </source>
</evidence>
<dbReference type="PROSITE" id="PS51103">
    <property type="entry name" value="PTS_EIIC_TYPE_1"/>
    <property type="match status" value="1"/>
</dbReference>
<evidence type="ECO:0000256" key="9">
    <source>
        <dbReference type="ARBA" id="ARBA00022989"/>
    </source>
</evidence>
<feature type="transmembrane region" description="Helical" evidence="12">
    <location>
        <begin position="170"/>
        <end position="187"/>
    </location>
</feature>
<feature type="transmembrane region" description="Helical" evidence="12">
    <location>
        <begin position="413"/>
        <end position="437"/>
    </location>
</feature>
<dbReference type="InterPro" id="IPR001127">
    <property type="entry name" value="PTS_EIIA_1_perm"/>
</dbReference>
<keyword evidence="9 12" id="KW-1133">Transmembrane helix</keyword>
<feature type="active site" description="Phosphocysteine intermediate; for EIIB activity" evidence="11">
    <location>
        <position position="26"/>
    </location>
</feature>
<comment type="subcellular location">
    <subcellularLocation>
        <location evidence="1">Cell membrane</location>
        <topology evidence="1">Multi-pass membrane protein</topology>
    </subcellularLocation>
</comment>
<dbReference type="PANTHER" id="PTHR30175">
    <property type="entry name" value="PHOSPHOTRANSFERASE SYSTEM TRANSPORT PROTEIN"/>
    <property type="match status" value="1"/>
</dbReference>
<dbReference type="FunFam" id="2.70.70.10:FF:000001">
    <property type="entry name" value="PTS system glucose-specific IIA component"/>
    <property type="match status" value="1"/>
</dbReference>
<dbReference type="FunFam" id="3.30.1360.60:FF:000001">
    <property type="entry name" value="PTS system glucose-specific IIBC component PtsG"/>
    <property type="match status" value="1"/>
</dbReference>
<dbReference type="Pfam" id="PF00367">
    <property type="entry name" value="PTS_EIIB"/>
    <property type="match status" value="1"/>
</dbReference>
<gene>
    <name evidence="16" type="ORF">HMPREF9488_01810</name>
</gene>
<dbReference type="PROSITE" id="PS01035">
    <property type="entry name" value="PTS_EIIB_TYPE_1_CYS"/>
    <property type="match status" value="1"/>
</dbReference>
<evidence type="ECO:0000259" key="15">
    <source>
        <dbReference type="PROSITE" id="PS51103"/>
    </source>
</evidence>
<dbReference type="InterPro" id="IPR013013">
    <property type="entry name" value="PTS_EIIC_1"/>
</dbReference>
<dbReference type="InterPro" id="IPR011055">
    <property type="entry name" value="Dup_hybrid_motif"/>
</dbReference>
<feature type="domain" description="PTS EIIA type-1" evidence="13">
    <location>
        <begin position="473"/>
        <end position="577"/>
    </location>
</feature>
<feature type="transmembrane region" description="Helical" evidence="12">
    <location>
        <begin position="238"/>
        <end position="256"/>
    </location>
</feature>
<feature type="transmembrane region" description="Helical" evidence="12">
    <location>
        <begin position="314"/>
        <end position="336"/>
    </location>
</feature>
<evidence type="ECO:0000259" key="14">
    <source>
        <dbReference type="PROSITE" id="PS51098"/>
    </source>
</evidence>
<evidence type="ECO:0000313" key="16">
    <source>
        <dbReference type="EMBL" id="EFW04921.1"/>
    </source>
</evidence>
<evidence type="ECO:0000256" key="10">
    <source>
        <dbReference type="ARBA" id="ARBA00023136"/>
    </source>
</evidence>
<dbReference type="InterPro" id="IPR050558">
    <property type="entry name" value="PTS_Sugar-Specific_Components"/>
</dbReference>
<dbReference type="GO" id="GO:0016301">
    <property type="term" value="F:kinase activity"/>
    <property type="evidence" value="ECO:0007669"/>
    <property type="project" value="UniProtKB-KW"/>
</dbReference>
<dbReference type="InterPro" id="IPR003352">
    <property type="entry name" value="PTS_EIIC"/>
</dbReference>
<dbReference type="CDD" id="cd00212">
    <property type="entry name" value="PTS_IIB_glc"/>
    <property type="match status" value="1"/>
</dbReference>
<dbReference type="Gene3D" id="3.30.1360.60">
    <property type="entry name" value="Glucose permease domain IIB"/>
    <property type="match status" value="1"/>
</dbReference>
<dbReference type="InterPro" id="IPR036878">
    <property type="entry name" value="Glu_permease_IIB"/>
</dbReference>
<feature type="domain" description="PTS EIIB type-1" evidence="14">
    <location>
        <begin position="4"/>
        <end position="86"/>
    </location>
</feature>
<dbReference type="Gene3D" id="2.70.70.10">
    <property type="entry name" value="Glucose Permease (Domain IIA)"/>
    <property type="match status" value="1"/>
</dbReference>
<keyword evidence="5" id="KW-0808">Transferase</keyword>
<evidence type="ECO:0000259" key="13">
    <source>
        <dbReference type="PROSITE" id="PS51093"/>
    </source>
</evidence>
<dbReference type="NCBIfam" id="TIGR01995">
    <property type="entry name" value="PTS-II-ABC-beta"/>
    <property type="match status" value="1"/>
</dbReference>
<dbReference type="GO" id="GO:0008982">
    <property type="term" value="F:protein-N(PI)-phosphohistidine-sugar phosphotransferase activity"/>
    <property type="evidence" value="ECO:0007669"/>
    <property type="project" value="InterPro"/>
</dbReference>
<evidence type="ECO:0000256" key="12">
    <source>
        <dbReference type="SAM" id="Phobius"/>
    </source>
</evidence>
<evidence type="ECO:0000256" key="4">
    <source>
        <dbReference type="ARBA" id="ARBA00022597"/>
    </source>
</evidence>
<dbReference type="GO" id="GO:0015771">
    <property type="term" value="P:trehalose transport"/>
    <property type="evidence" value="ECO:0007669"/>
    <property type="project" value="TreeGrafter"/>
</dbReference>
<dbReference type="GO" id="GO:0090589">
    <property type="term" value="F:protein-phosphocysteine-trehalose phosphotransferase system transporter activity"/>
    <property type="evidence" value="ECO:0007669"/>
    <property type="project" value="TreeGrafter"/>
</dbReference>
<dbReference type="EMBL" id="ADKX01000032">
    <property type="protein sequence ID" value="EFW04921.1"/>
    <property type="molecule type" value="Genomic_DNA"/>
</dbReference>
<dbReference type="RefSeq" id="WP_008788912.1">
    <property type="nucleotide sequence ID" value="NZ_AKCB01000001.1"/>
</dbReference>
<keyword evidence="8" id="KW-0418">Kinase</keyword>
<accession>E7GAM0</accession>
<organism evidence="16 17">
    <name type="scientific">Coprobacillus cateniformis</name>
    <dbReference type="NCBI Taxonomy" id="100884"/>
    <lineage>
        <taxon>Bacteria</taxon>
        <taxon>Bacillati</taxon>
        <taxon>Bacillota</taxon>
        <taxon>Erysipelotrichia</taxon>
        <taxon>Erysipelotrichales</taxon>
        <taxon>Coprobacillaceae</taxon>
        <taxon>Coprobacillus</taxon>
    </lineage>
</organism>
<dbReference type="PANTHER" id="PTHR30175:SF1">
    <property type="entry name" value="PTS SYSTEM ARBUTIN-, CELLOBIOSE-, AND SALICIN-SPECIFIC EIIBC COMPONENT-RELATED"/>
    <property type="match status" value="1"/>
</dbReference>
<evidence type="ECO:0000256" key="5">
    <source>
        <dbReference type="ARBA" id="ARBA00022679"/>
    </source>
</evidence>
<dbReference type="eggNOG" id="COG2190">
    <property type="taxonomic scope" value="Bacteria"/>
</dbReference>
<dbReference type="eggNOG" id="COG1263">
    <property type="taxonomic scope" value="Bacteria"/>
</dbReference>
<dbReference type="eggNOG" id="COG1264">
    <property type="taxonomic scope" value="Bacteria"/>
</dbReference>
<reference evidence="16 17" key="1">
    <citation type="submission" date="2010-12" db="EMBL/GenBank/DDBJ databases">
        <title>The Genome Sequence of Coprobacillus sp. strain 29_1.</title>
        <authorList>
            <consortium name="The Broad Institute Genome Sequencing Platform"/>
            <person name="Earl A."/>
            <person name="Ward D."/>
            <person name="Feldgarden M."/>
            <person name="Gevers D."/>
            <person name="Daigneault M."/>
            <person name="Sibley C.D."/>
            <person name="White A."/>
            <person name="Strauss J."/>
            <person name="Allen-Vercoe E."/>
            <person name="Young S.K."/>
            <person name="Zeng Q."/>
            <person name="Gargeya S."/>
            <person name="Fitzgerald M."/>
            <person name="Haas B."/>
            <person name="Abouelleil A."/>
            <person name="Alvarado L."/>
            <person name="Arachchi H.M."/>
            <person name="Berlin A."/>
            <person name="Brown A."/>
            <person name="Chapman S.B."/>
            <person name="Chen Z."/>
            <person name="Dunbar C."/>
            <person name="Freedman E."/>
            <person name="Gearin G."/>
            <person name="Gellesch M."/>
            <person name="Goldberg J."/>
            <person name="Griggs A."/>
            <person name="Gujja S."/>
            <person name="Heilman E."/>
            <person name="Heiman D."/>
            <person name="Howarth C."/>
            <person name="Larson L."/>
            <person name="Lui A."/>
            <person name="MacDonald P.J.P."/>
            <person name="Mehta T."/>
            <person name="Montmayeur A."/>
            <person name="Murphy C."/>
            <person name="Neiman D."/>
            <person name="Pearson M."/>
            <person name="Priest M."/>
            <person name="Roberts A."/>
            <person name="Saif S."/>
            <person name="Shea T."/>
            <person name="Shenoy N."/>
            <person name="Sisk P."/>
            <person name="Stolte C."/>
            <person name="Sykes S."/>
            <person name="White J."/>
            <person name="Yandava C."/>
            <person name="Nusbaum C."/>
            <person name="Birren B."/>
        </authorList>
    </citation>
    <scope>NUCLEOTIDE SEQUENCE [LARGE SCALE GENOMIC DNA]</scope>
    <source>
        <strain evidence="16 17">29_1</strain>
    </source>
</reference>
<evidence type="ECO:0000256" key="6">
    <source>
        <dbReference type="ARBA" id="ARBA00022683"/>
    </source>
</evidence>
<feature type="transmembrane region" description="Helical" evidence="12">
    <location>
        <begin position="199"/>
        <end position="217"/>
    </location>
</feature>
<feature type="transmembrane region" description="Helical" evidence="12">
    <location>
        <begin position="112"/>
        <end position="132"/>
    </location>
</feature>
<dbReference type="PROSITE" id="PS51098">
    <property type="entry name" value="PTS_EIIB_TYPE_1"/>
    <property type="match status" value="1"/>
</dbReference>
<dbReference type="SUPFAM" id="SSF55604">
    <property type="entry name" value="Glucose permease domain IIB"/>
    <property type="match status" value="1"/>
</dbReference>
<feature type="transmembrane region" description="Helical" evidence="12">
    <location>
        <begin position="289"/>
        <end position="308"/>
    </location>
</feature>
<keyword evidence="3" id="KW-1003">Cell membrane</keyword>
<dbReference type="GO" id="GO:0009401">
    <property type="term" value="P:phosphoenolpyruvate-dependent sugar phosphotransferase system"/>
    <property type="evidence" value="ECO:0007669"/>
    <property type="project" value="UniProtKB-KW"/>
</dbReference>
<dbReference type="Proteomes" id="UP000003157">
    <property type="component" value="Unassembled WGS sequence"/>
</dbReference>
<evidence type="ECO:0000256" key="1">
    <source>
        <dbReference type="ARBA" id="ARBA00004651"/>
    </source>
</evidence>
<keyword evidence="17" id="KW-1185">Reference proteome</keyword>
<protein>
    <submittedName>
        <fullName evidence="16">Beta-glucoside specific transporter</fullName>
    </submittedName>
</protein>
<dbReference type="SUPFAM" id="SSF51261">
    <property type="entry name" value="Duplicated hybrid motif"/>
    <property type="match status" value="1"/>
</dbReference>
<dbReference type="OrthoDB" id="9769191at2"/>
<evidence type="ECO:0000256" key="11">
    <source>
        <dbReference type="PROSITE-ProRule" id="PRU00421"/>
    </source>
</evidence>
<dbReference type="STRING" id="100884.GCA_000269565_01906"/>
<dbReference type="PROSITE" id="PS51093">
    <property type="entry name" value="PTS_EIIA_TYPE_1"/>
    <property type="match status" value="1"/>
</dbReference>
<feature type="transmembrane region" description="Helical" evidence="12">
    <location>
        <begin position="374"/>
        <end position="393"/>
    </location>
</feature>
<dbReference type="InterPro" id="IPR011297">
    <property type="entry name" value="PTS_IIABC_b_glu"/>
</dbReference>
<dbReference type="Pfam" id="PF02378">
    <property type="entry name" value="PTS_EIIC"/>
    <property type="match status" value="1"/>
</dbReference>
<name>E7GAM0_9FIRM</name>
<proteinExistence type="predicted"/>
<keyword evidence="10 12" id="KW-0472">Membrane</keyword>
<evidence type="ECO:0000256" key="8">
    <source>
        <dbReference type="ARBA" id="ARBA00022777"/>
    </source>
</evidence>